<dbReference type="PANTHER" id="PTHR23079:SF55">
    <property type="entry name" value="RNA-DIRECTED RNA POLYMERASE"/>
    <property type="match status" value="1"/>
</dbReference>
<name>A0ABR0T404_9HYPO</name>
<reference evidence="4 5" key="1">
    <citation type="submission" date="2024-01" db="EMBL/GenBank/DDBJ databases">
        <title>Complete genome of Cladobotryum mycophilum ATHUM6906.</title>
        <authorList>
            <person name="Christinaki A.C."/>
            <person name="Myridakis A.I."/>
            <person name="Kouvelis V.N."/>
        </authorList>
    </citation>
    <scope>NUCLEOTIDE SEQUENCE [LARGE SCALE GENOMIC DNA]</scope>
    <source>
        <strain evidence="4 5">ATHUM6906</strain>
    </source>
</reference>
<comment type="similarity">
    <text evidence="1">Belongs to the RdRP family.</text>
</comment>
<dbReference type="InterPro" id="IPR007855">
    <property type="entry name" value="RDRP"/>
</dbReference>
<comment type="caution">
    <text evidence="4">The sequence shown here is derived from an EMBL/GenBank/DDBJ whole genome shotgun (WGS) entry which is preliminary data.</text>
</comment>
<evidence type="ECO:0000259" key="3">
    <source>
        <dbReference type="Pfam" id="PF05183"/>
    </source>
</evidence>
<evidence type="ECO:0000256" key="1">
    <source>
        <dbReference type="RuleBase" id="RU363098"/>
    </source>
</evidence>
<feature type="compositionally biased region" description="Polar residues" evidence="2">
    <location>
        <begin position="1281"/>
        <end position="1293"/>
    </location>
</feature>
<feature type="compositionally biased region" description="Polar residues" evidence="2">
    <location>
        <begin position="23"/>
        <end position="39"/>
    </location>
</feature>
<evidence type="ECO:0000313" key="4">
    <source>
        <dbReference type="EMBL" id="KAK5998750.1"/>
    </source>
</evidence>
<accession>A0ABR0T404</accession>
<feature type="domain" description="RDRP core" evidence="3">
    <location>
        <begin position="472"/>
        <end position="1040"/>
    </location>
</feature>
<dbReference type="PANTHER" id="PTHR23079">
    <property type="entry name" value="RNA-DEPENDENT RNA POLYMERASE"/>
    <property type="match status" value="1"/>
</dbReference>
<dbReference type="InterPro" id="IPR057596">
    <property type="entry name" value="RDRP_core"/>
</dbReference>
<dbReference type="GO" id="GO:0003968">
    <property type="term" value="F:RNA-directed RNA polymerase activity"/>
    <property type="evidence" value="ECO:0007669"/>
    <property type="project" value="UniProtKB-KW"/>
</dbReference>
<keyword evidence="1 4" id="KW-0696">RNA-directed RNA polymerase</keyword>
<keyword evidence="1" id="KW-0548">Nucleotidyltransferase</keyword>
<organism evidence="4 5">
    <name type="scientific">Cladobotryum mycophilum</name>
    <dbReference type="NCBI Taxonomy" id="491253"/>
    <lineage>
        <taxon>Eukaryota</taxon>
        <taxon>Fungi</taxon>
        <taxon>Dikarya</taxon>
        <taxon>Ascomycota</taxon>
        <taxon>Pezizomycotina</taxon>
        <taxon>Sordariomycetes</taxon>
        <taxon>Hypocreomycetidae</taxon>
        <taxon>Hypocreales</taxon>
        <taxon>Hypocreaceae</taxon>
        <taxon>Cladobotryum</taxon>
    </lineage>
</organism>
<evidence type="ECO:0000313" key="5">
    <source>
        <dbReference type="Proteomes" id="UP001338125"/>
    </source>
</evidence>
<comment type="catalytic activity">
    <reaction evidence="1">
        <text>RNA(n) + a ribonucleoside 5'-triphosphate = RNA(n+1) + diphosphate</text>
        <dbReference type="Rhea" id="RHEA:21248"/>
        <dbReference type="Rhea" id="RHEA-COMP:14527"/>
        <dbReference type="Rhea" id="RHEA-COMP:17342"/>
        <dbReference type="ChEBI" id="CHEBI:33019"/>
        <dbReference type="ChEBI" id="CHEBI:61557"/>
        <dbReference type="ChEBI" id="CHEBI:140395"/>
        <dbReference type="EC" id="2.7.7.48"/>
    </reaction>
</comment>
<protein>
    <recommendedName>
        <fullName evidence="1">RNA-dependent RNA polymerase</fullName>
        <ecNumber evidence="1">2.7.7.48</ecNumber>
    </recommendedName>
</protein>
<feature type="region of interest" description="Disordered" evidence="2">
    <location>
        <begin position="1"/>
        <end position="39"/>
    </location>
</feature>
<proteinExistence type="inferred from homology"/>
<dbReference type="Pfam" id="PF05183">
    <property type="entry name" value="RdRP"/>
    <property type="match status" value="1"/>
</dbReference>
<dbReference type="Proteomes" id="UP001338125">
    <property type="component" value="Unassembled WGS sequence"/>
</dbReference>
<keyword evidence="1" id="KW-0808">Transferase</keyword>
<dbReference type="EMBL" id="JAVFKD010000001">
    <property type="protein sequence ID" value="KAK5998750.1"/>
    <property type="molecule type" value="Genomic_DNA"/>
</dbReference>
<dbReference type="EC" id="2.7.7.48" evidence="1"/>
<feature type="region of interest" description="Disordered" evidence="2">
    <location>
        <begin position="1267"/>
        <end position="1295"/>
    </location>
</feature>
<keyword evidence="1" id="KW-0694">RNA-binding</keyword>
<keyword evidence="5" id="KW-1185">Reference proteome</keyword>
<evidence type="ECO:0000256" key="2">
    <source>
        <dbReference type="SAM" id="MobiDB-lite"/>
    </source>
</evidence>
<sequence length="1311" mass="149119">MTPFKQTRRQTPTSQRAVKPTPKSKQNNKAADSRSDVSINSSKALPTWRNWPEVSIRLDSLPLDTTTQNLWEWFSSQGNIVWMDVFDPNNATKTLSARLAFEPPPKRSFWESGFVVVQHSDKLKHPDGLKIRATLGRDAPQGWWTSKVSPDRKYPIKITAGARALDWGAMTGPTTMNIRKSLATSPGANDIKLEVEVKAKHLNVYFSVVGKENKNRRFKFVTDMSQIGTVFYSSLDNRQDILVLPLSLPPQYFWKNDDVVNSFSARNTYWSSRDTWNRATDIAYDYYAPLRYPVAVHNDIPDPGYMEIGRWTTFRLCLKSETDSERLSIQYLKMALEDFNIKLQVSSDFTITRSKNTMWDHLNHPPIIGRGSASALMQLHVSSFIHLDFSVRYQLEVCVTRNILNEHTISAEFIENLAALDPVDATRRLEFLMDRNEVLYDPMGLFALPEAQHYLPHARIPSYCTLVRKANITPTTIRFNSPTVETSNRVMRKYRHVQDRFLRVQFIGESENGRIAINNRQNDEIWKRLLRTLYQGIRIGDRTYEFLAFGSSQLRQCGVYFFCPTDHISCDDIRQWMGEFNHIKVIAKYAARLGQCFSTTREMRGMPVPIIKSIPDIKRNGHCFTDGVGIISGFLSQLVMEEMTLDFFNEPSAFQFRMGGCKGVLAVWPHAKGQEVYIRDSQEKFKADSNNLEIIRCAKFASATLNRQTITILECLGVPIKAFEDLLDHQIYLYEKAMNNNTAAVDMLTKCIDENQSTLVLAEFLQAGFKTDTLQEPFVMNLLNLWRSWSLKLLKEKARIQIEKSAFVLGCVDETGTLRGHSNKTEGSKVKDVNKLPQIFLQLSDPKRYDETTIIRGVCIVGRNPSLHPGDIRVVQAVDNPKLKHLRDVVVFPSVGDRPVPSMLSGGDLDGDDFFVIWDPNLIPTEWNHPAMNYTGPEPRELDRDVNVDDLRDFFVNYLKNDVLPLIATSHLAFADIYGPKSALCLHLAEMHSKAVDYPKTGEPAKWKSKYNPQKWPHFMEKKKSSYQTKKALGVIYDKVVKQTIQFLPDWERAFDQRVITRFELEHAILKEARKIKTQYDTAVRRILSQHNVETEFELYTAWVMSKPPIGSDYKRQEDLGREYDALKQRFRDICYEVAGGYDETKIDKFVAAMYKVTEEEIKIALFEHHRGPTNDAGIMDRFWGRYNPKKSVLAAAHRKTGTVAQPVVDQSTQAVAADTEPKDVVVQAVKPAALTNGNVPTESPAKSAAGEGVISEVQAEISVNGDGATKSGVWEKANGVHSTESQAESVESVTRETGAIELLAKLFSDD</sequence>
<gene>
    <name evidence="4" type="ORF">PT974_01132</name>
</gene>